<comment type="caution">
    <text evidence="1">The sequence shown here is derived from an EMBL/GenBank/DDBJ whole genome shotgun (WGS) entry which is preliminary data.</text>
</comment>
<sequence length="199" mass="22595">MAHTGPFHPPDTELGVPDLNGMVWKQLKTKNGRDYHVGWRYSDAEAARALMAEDGRPSPVLQNTDDDDHDVTGAARAANAREKVDCTKKGFVCVNWPVGDDKWIDASQAVKDIGCSRYKLYFNGHPNNYDYTLEFTNTTGWDFCFVDEDDPNDCYHVGTFWNCDHWVKYNSKKPTILAVRQSACPSTADMKKMKFIRFG</sequence>
<proteinExistence type="predicted"/>
<gene>
    <name evidence="1" type="ORF">F5144DRAFT_559679</name>
</gene>
<organism evidence="1 2">
    <name type="scientific">Chaetomium tenue</name>
    <dbReference type="NCBI Taxonomy" id="1854479"/>
    <lineage>
        <taxon>Eukaryota</taxon>
        <taxon>Fungi</taxon>
        <taxon>Dikarya</taxon>
        <taxon>Ascomycota</taxon>
        <taxon>Pezizomycotina</taxon>
        <taxon>Sordariomycetes</taxon>
        <taxon>Sordariomycetidae</taxon>
        <taxon>Sordariales</taxon>
        <taxon>Chaetomiaceae</taxon>
        <taxon>Chaetomium</taxon>
    </lineage>
</organism>
<dbReference type="EMBL" id="JAGIZQ010000002">
    <property type="protein sequence ID" value="KAH6640219.1"/>
    <property type="molecule type" value="Genomic_DNA"/>
</dbReference>
<evidence type="ECO:0000313" key="1">
    <source>
        <dbReference type="EMBL" id="KAH6640219.1"/>
    </source>
</evidence>
<name>A0ACB7PEL2_9PEZI</name>
<dbReference type="Proteomes" id="UP000724584">
    <property type="component" value="Unassembled WGS sequence"/>
</dbReference>
<reference evidence="1 2" key="1">
    <citation type="journal article" date="2021" name="Nat. Commun.">
        <title>Genetic determinants of endophytism in the Arabidopsis root mycobiome.</title>
        <authorList>
            <person name="Mesny F."/>
            <person name="Miyauchi S."/>
            <person name="Thiergart T."/>
            <person name="Pickel B."/>
            <person name="Atanasova L."/>
            <person name="Karlsson M."/>
            <person name="Huettel B."/>
            <person name="Barry K.W."/>
            <person name="Haridas S."/>
            <person name="Chen C."/>
            <person name="Bauer D."/>
            <person name="Andreopoulos W."/>
            <person name="Pangilinan J."/>
            <person name="LaButti K."/>
            <person name="Riley R."/>
            <person name="Lipzen A."/>
            <person name="Clum A."/>
            <person name="Drula E."/>
            <person name="Henrissat B."/>
            <person name="Kohler A."/>
            <person name="Grigoriev I.V."/>
            <person name="Martin F.M."/>
            <person name="Hacquard S."/>
        </authorList>
    </citation>
    <scope>NUCLEOTIDE SEQUENCE [LARGE SCALE GENOMIC DNA]</scope>
    <source>
        <strain evidence="1 2">MPI-SDFR-AT-0079</strain>
    </source>
</reference>
<accession>A0ACB7PEL2</accession>
<keyword evidence="2" id="KW-1185">Reference proteome</keyword>
<protein>
    <submittedName>
        <fullName evidence="1">Uncharacterized protein</fullName>
    </submittedName>
</protein>
<evidence type="ECO:0000313" key="2">
    <source>
        <dbReference type="Proteomes" id="UP000724584"/>
    </source>
</evidence>